<proteinExistence type="predicted"/>
<dbReference type="RefSeq" id="XP_016975674.1">
    <property type="nucleotide sequence ID" value="XM_017120185.1"/>
</dbReference>
<feature type="compositionally biased region" description="Basic and acidic residues" evidence="1">
    <location>
        <begin position="114"/>
        <end position="128"/>
    </location>
</feature>
<dbReference type="OrthoDB" id="6161835at2759"/>
<protein>
    <submittedName>
        <fullName evidence="2">Uncharacterized protein LOC108042061</fullName>
    </submittedName>
</protein>
<evidence type="ECO:0000313" key="2">
    <source>
        <dbReference type="RefSeq" id="XP_016975674.1"/>
    </source>
</evidence>
<gene>
    <name evidence="2" type="primary">LOC108042061</name>
</gene>
<feature type="region of interest" description="Disordered" evidence="1">
    <location>
        <begin position="58"/>
        <end position="138"/>
    </location>
</feature>
<name>A0A6P4EGK3_DRORH</name>
<feature type="compositionally biased region" description="Basic and acidic residues" evidence="1">
    <location>
        <begin position="58"/>
        <end position="81"/>
    </location>
</feature>
<feature type="non-terminal residue" evidence="2">
    <location>
        <position position="138"/>
    </location>
</feature>
<reference evidence="2" key="1">
    <citation type="submission" date="2025-08" db="UniProtKB">
        <authorList>
            <consortium name="RefSeq"/>
        </authorList>
    </citation>
    <scope>IDENTIFICATION</scope>
</reference>
<accession>A0A6P4EGK3</accession>
<sequence>MSIINTVIAVMELSDKNETVSQEFKDMEIAVPDDEDTLAIKNKESDSIIEPTLEIIKDIDSEEMLDKTKPESALEKKKPDEGPTAALLEDESPDPETKPKKDDSTDLESSSAAVEDKCTGESKPKTDSHAASTSEVIT</sequence>
<organism evidence="2">
    <name type="scientific">Drosophila rhopaloa</name>
    <name type="common">Fruit fly</name>
    <dbReference type="NCBI Taxonomy" id="1041015"/>
    <lineage>
        <taxon>Eukaryota</taxon>
        <taxon>Metazoa</taxon>
        <taxon>Ecdysozoa</taxon>
        <taxon>Arthropoda</taxon>
        <taxon>Hexapoda</taxon>
        <taxon>Insecta</taxon>
        <taxon>Pterygota</taxon>
        <taxon>Neoptera</taxon>
        <taxon>Endopterygota</taxon>
        <taxon>Diptera</taxon>
        <taxon>Brachycera</taxon>
        <taxon>Muscomorpha</taxon>
        <taxon>Ephydroidea</taxon>
        <taxon>Drosophilidae</taxon>
        <taxon>Drosophila</taxon>
        <taxon>Sophophora</taxon>
    </lineage>
</organism>
<feature type="compositionally biased region" description="Polar residues" evidence="1">
    <location>
        <begin position="129"/>
        <end position="138"/>
    </location>
</feature>
<evidence type="ECO:0000256" key="1">
    <source>
        <dbReference type="SAM" id="MobiDB-lite"/>
    </source>
</evidence>
<feature type="compositionally biased region" description="Basic and acidic residues" evidence="1">
    <location>
        <begin position="95"/>
        <end position="104"/>
    </location>
</feature>
<dbReference type="AlphaFoldDB" id="A0A6P4EGK3"/>